<reference evidence="3 4" key="1">
    <citation type="submission" date="2024-04" db="EMBL/GenBank/DDBJ databases">
        <authorList>
            <person name="Waldvogel A.-M."/>
            <person name="Schoenle A."/>
        </authorList>
    </citation>
    <scope>NUCLEOTIDE SEQUENCE [LARGE SCALE GENOMIC DNA]</scope>
</reference>
<dbReference type="PANTHER" id="PTHR31075:SF2">
    <property type="entry name" value="CENTROSOMAL PROTEIN OF 85 KDA-LIKE"/>
    <property type="match status" value="1"/>
</dbReference>
<evidence type="ECO:0000313" key="3">
    <source>
        <dbReference type="EMBL" id="CAL1585425.1"/>
    </source>
</evidence>
<evidence type="ECO:0000256" key="1">
    <source>
        <dbReference type="SAM" id="Coils"/>
    </source>
</evidence>
<keyword evidence="4" id="KW-1185">Reference proteome</keyword>
<feature type="coiled-coil region" evidence="1">
    <location>
        <begin position="482"/>
        <end position="547"/>
    </location>
</feature>
<accession>A0AAV2K659</accession>
<feature type="region of interest" description="Disordered" evidence="2">
    <location>
        <begin position="119"/>
        <end position="146"/>
    </location>
</feature>
<dbReference type="Proteomes" id="UP001497482">
    <property type="component" value="Chromosome 17"/>
</dbReference>
<dbReference type="AlphaFoldDB" id="A0AAV2K659"/>
<dbReference type="PANTHER" id="PTHR31075">
    <property type="entry name" value="CENTROSOMAL PROTEIN OF 85 KDA"/>
    <property type="match status" value="1"/>
</dbReference>
<proteinExistence type="predicted"/>
<dbReference type="EMBL" id="OZ035839">
    <property type="protein sequence ID" value="CAL1585425.1"/>
    <property type="molecule type" value="Genomic_DNA"/>
</dbReference>
<name>A0AAV2K659_KNICA</name>
<feature type="region of interest" description="Disordered" evidence="2">
    <location>
        <begin position="1"/>
        <end position="58"/>
    </location>
</feature>
<dbReference type="InterPro" id="IPR040210">
    <property type="entry name" value="Cep85/Cep85L"/>
</dbReference>
<keyword evidence="1" id="KW-0175">Coiled coil</keyword>
<sequence length="697" mass="78827">MERTGADVSKSGCSSHGGSTELLSGPSSPPPRTPRSRTSGRRASSLSDSGDTGFYTYSSDSVEDVSYAQRSSTLQPQSLLVSGLSPASLRPLSMTRSYDQLSAQQQTTAQWYKTCQQLTSSSSTSSPSSTNNPKKNQEPMRKSSSLNKLSSWAVYDSTRSSSSSKTSDLQGSLDRSLLKNYRKDTVKSDFYLPLTSPLRCNSSLLRSPGSGPCHYYKLSRKSESSDRSLRRSTSAFSSPIKHNLFTGFSSPQEPCEQPPFDHPLQPEVRTQMWLSEQLAYKPKFEVGKLEKSGNLPSENYGDKITRQQGMSPLKSGLKQMMKTSPGPVPGLVKFQEGLLRQREQEIDWQKQQIVQLQARITENELRVQQVQLSHRSRLDNSYIYNKDRVGVPGQSAPSALCDKDLNQKLSVAEMELLHLKNVFKQVTQKYAEDVCKMDDKIQTRDRYICSLKKKCARESEQKHERHQRAETLECYLSDLPTLTEAQGQNQQLKEVQQKAKEMEQRVSWLEKSLEEGQQLLREKYVQIQQQNRRESELMASVHSLQQQVRTCLEDAARRPVSDLRELQTEKTELLEQQDCSSKVTGEQKQLLEKMSEQLMQREEECPASSPWPEVGALLRDMCVCVRDLQNLGTVLRQRSQGQEPNLSVLLGIKTLGLSVEESEPSEPEQELKLQEVTQLRRDIEELRRSMAPPSALH</sequence>
<evidence type="ECO:0000313" key="4">
    <source>
        <dbReference type="Proteomes" id="UP001497482"/>
    </source>
</evidence>
<gene>
    <name evidence="3" type="ORF">KC01_LOCUS15651</name>
</gene>
<dbReference type="GO" id="GO:0005813">
    <property type="term" value="C:centrosome"/>
    <property type="evidence" value="ECO:0007669"/>
    <property type="project" value="TreeGrafter"/>
</dbReference>
<protein>
    <recommendedName>
        <fullName evidence="5">Centrosomal protein of 85 kDa-like</fullName>
    </recommendedName>
</protein>
<organism evidence="3 4">
    <name type="scientific">Knipowitschia caucasica</name>
    <name type="common">Caucasian dwarf goby</name>
    <name type="synonym">Pomatoschistus caucasicus</name>
    <dbReference type="NCBI Taxonomy" id="637954"/>
    <lineage>
        <taxon>Eukaryota</taxon>
        <taxon>Metazoa</taxon>
        <taxon>Chordata</taxon>
        <taxon>Craniata</taxon>
        <taxon>Vertebrata</taxon>
        <taxon>Euteleostomi</taxon>
        <taxon>Actinopterygii</taxon>
        <taxon>Neopterygii</taxon>
        <taxon>Teleostei</taxon>
        <taxon>Neoteleostei</taxon>
        <taxon>Acanthomorphata</taxon>
        <taxon>Gobiaria</taxon>
        <taxon>Gobiiformes</taxon>
        <taxon>Gobioidei</taxon>
        <taxon>Gobiidae</taxon>
        <taxon>Gobiinae</taxon>
        <taxon>Knipowitschia</taxon>
    </lineage>
</organism>
<evidence type="ECO:0008006" key="5">
    <source>
        <dbReference type="Google" id="ProtNLM"/>
    </source>
</evidence>
<evidence type="ECO:0000256" key="2">
    <source>
        <dbReference type="SAM" id="MobiDB-lite"/>
    </source>
</evidence>
<feature type="compositionally biased region" description="Low complexity" evidence="2">
    <location>
        <begin position="119"/>
        <end position="134"/>
    </location>
</feature>